<name>Q3V3J4_MOUSE</name>
<protein>
    <submittedName>
        <fullName evidence="2">Uncharacterized protein</fullName>
    </submittedName>
</protein>
<reference evidence="2" key="8">
    <citation type="journal article" date="2005" name="Science">
        <title>Antisense Transcription in the Mammalian Transcriptome.</title>
        <authorList>
            <consortium name="RIKEN Genome Exploration Research Group and Genome Science Group (Genome Network Project Core Group) and the FANTOM Consortium"/>
        </authorList>
    </citation>
    <scope>NUCLEOTIDE SEQUENCE</scope>
    <source>
        <strain evidence="2">C57BL/6J</strain>
        <tissue evidence="2">Thymus</tissue>
    </source>
</reference>
<reference evidence="2" key="3">
    <citation type="journal article" date="2000" name="Genome Res.">
        <title>RIKEN integrated sequence analysis (RISA) system--384-format sequencing pipeline with 384 multicapillary sequencer.</title>
        <authorList>
            <person name="Shibata K."/>
            <person name="Itoh M."/>
            <person name="Aizawa K."/>
            <person name="Nagaoka S."/>
            <person name="Sasaki N."/>
            <person name="Carninci P."/>
            <person name="Konno H."/>
            <person name="Akiyama J."/>
            <person name="Nishi K."/>
            <person name="Kitsunai T."/>
            <person name="Tashiro H."/>
            <person name="Itoh M."/>
            <person name="Sumi N."/>
            <person name="Ishii Y."/>
            <person name="Nakamura S."/>
            <person name="Hazama M."/>
            <person name="Nishine T."/>
            <person name="Harada A."/>
            <person name="Yamamoto R."/>
            <person name="Matsumoto H."/>
            <person name="Sakaguchi S."/>
            <person name="Ikegami T."/>
            <person name="Kashiwagi K."/>
            <person name="Fujiwake S."/>
            <person name="Inoue K."/>
            <person name="Togawa Y."/>
            <person name="Izawa M."/>
            <person name="Ohara E."/>
            <person name="Watahiki M."/>
            <person name="Yoneda Y."/>
            <person name="Ishikawa T."/>
            <person name="Ozawa K."/>
            <person name="Tanaka T."/>
            <person name="Matsuura S."/>
            <person name="Kawai J."/>
            <person name="Okazaki Y."/>
            <person name="Muramatsu M."/>
            <person name="Inoue Y."/>
            <person name="Kira A."/>
            <person name="Hayashizaki Y."/>
        </authorList>
    </citation>
    <scope>NUCLEOTIDE SEQUENCE</scope>
    <source>
        <strain evidence="2">C57BL/6J</strain>
        <tissue evidence="2">Thymus</tissue>
    </source>
</reference>
<gene>
    <name evidence="3" type="primary">Dgkeos</name>
    <name evidence="3" type="synonym">A930013B10Rik</name>
</gene>
<dbReference type="EMBL" id="AK039819">
    <property type="protein sequence ID" value="BAE20556.1"/>
    <property type="molecule type" value="mRNA"/>
</dbReference>
<sequence>MLCPPVPGRALSFEHPSASYIPAPLPTCRSFLFSLDSRLALAIRTIADLGCLHLLGRHKVRPTSGPRGEIRGHLWKHSGGRKASVQGQNTTPLFSSSKQEGNLGVLGQRKGNLRWM</sequence>
<reference evidence="2" key="4">
    <citation type="journal article" date="2001" name="Nature">
        <title>Functional annotation of a full-length mouse cDNA collection.</title>
        <authorList>
            <consortium name="The RIKEN Genome Exploration Research Group Phase II Team and the FANTOM Consortium"/>
        </authorList>
    </citation>
    <scope>NUCLEOTIDE SEQUENCE</scope>
    <source>
        <strain evidence="2">C57BL/6J</strain>
        <tissue evidence="2">Thymus</tissue>
    </source>
</reference>
<evidence type="ECO:0000313" key="2">
    <source>
        <dbReference type="EMBL" id="BAE20556.1"/>
    </source>
</evidence>
<dbReference type="MGI" id="MGI:3041185">
    <property type="gene designation" value="Dgkeos"/>
</dbReference>
<feature type="compositionally biased region" description="Polar residues" evidence="1">
    <location>
        <begin position="85"/>
        <end position="100"/>
    </location>
</feature>
<evidence type="ECO:0000256" key="1">
    <source>
        <dbReference type="SAM" id="MobiDB-lite"/>
    </source>
</evidence>
<proteinExistence type="evidence at transcript level"/>
<organism evidence="2">
    <name type="scientific">Mus musculus</name>
    <name type="common">Mouse</name>
    <dbReference type="NCBI Taxonomy" id="10090"/>
    <lineage>
        <taxon>Eukaryota</taxon>
        <taxon>Metazoa</taxon>
        <taxon>Chordata</taxon>
        <taxon>Craniata</taxon>
        <taxon>Vertebrata</taxon>
        <taxon>Euteleostomi</taxon>
        <taxon>Mammalia</taxon>
        <taxon>Eutheria</taxon>
        <taxon>Euarchontoglires</taxon>
        <taxon>Glires</taxon>
        <taxon>Rodentia</taxon>
        <taxon>Myomorpha</taxon>
        <taxon>Muroidea</taxon>
        <taxon>Muridae</taxon>
        <taxon>Murinae</taxon>
        <taxon>Mus</taxon>
        <taxon>Mus</taxon>
    </lineage>
</organism>
<accession>Q3V3J4</accession>
<dbReference type="AGR" id="MGI:3041185"/>
<reference evidence="2" key="2">
    <citation type="journal article" date="2000" name="Genome Res.">
        <title>Normalization and subtraction of cap-trapper-selected cDNAs to prepare full-length cDNA libraries for rapid discovery of new genes.</title>
        <authorList>
            <person name="Carninci P."/>
            <person name="Shibata Y."/>
            <person name="Hayatsu N."/>
            <person name="Sugahara Y."/>
            <person name="Shibata K."/>
            <person name="Itoh M."/>
            <person name="Konno H."/>
            <person name="Okazaki Y."/>
            <person name="Muramatsu M."/>
            <person name="Hayashizaki Y."/>
        </authorList>
    </citation>
    <scope>NUCLEOTIDE SEQUENCE</scope>
    <source>
        <strain evidence="2">C57BL/6J</strain>
        <tissue evidence="2">Thymus</tissue>
    </source>
</reference>
<reference evidence="2" key="7">
    <citation type="journal article" date="2005" name="Science">
        <title>The Transcriptional Landscape of the Mammalian Genome.</title>
        <authorList>
            <consortium name="The FANTOM Consortium"/>
            <consortium name="Riken Genome Exploration Research Group and Genome Science Group (Genome Network Project Core Group)"/>
        </authorList>
    </citation>
    <scope>NUCLEOTIDE SEQUENCE</scope>
    <source>
        <strain evidence="2">C57BL/6J</strain>
        <tissue evidence="2">Thymus</tissue>
    </source>
</reference>
<reference evidence="2" key="6">
    <citation type="journal article" date="2002" name="Nature">
        <title>Analysis of the mouse transcriptome based on functional annotation of 60,770 full-length cDNAs.</title>
        <authorList>
            <consortium name="The FANTOM Consortium and the RIKEN Genome Exploration Research Group Phase I and II Team"/>
        </authorList>
    </citation>
    <scope>NUCLEOTIDE SEQUENCE</scope>
    <source>
        <strain evidence="2">C57BL/6J</strain>
        <tissue evidence="2">Thymus</tissue>
    </source>
</reference>
<reference evidence="2" key="5">
    <citation type="submission" date="2001-07" db="EMBL/GenBank/DDBJ databases">
        <authorList>
            <person name="Adachi J."/>
            <person name="Aizawa K."/>
            <person name="Akimura T."/>
            <person name="Arakawa T."/>
            <person name="Bono H."/>
            <person name="Carninci P."/>
            <person name="Fukuda S."/>
            <person name="Furuno M."/>
            <person name="Hanagaki T."/>
            <person name="Hara A."/>
            <person name="Hashizume W."/>
            <person name="Hayashida K."/>
            <person name="Hayatsu N."/>
            <person name="Hiramoto K."/>
            <person name="Hiraoka T."/>
            <person name="Hirozane T."/>
            <person name="Hori F."/>
            <person name="Imotani K."/>
            <person name="Ishii Y."/>
            <person name="Itoh M."/>
            <person name="Kagawa I."/>
            <person name="Kasukawa T."/>
            <person name="Katoh H."/>
            <person name="Kawai J."/>
            <person name="Kojima Y."/>
            <person name="Kondo S."/>
            <person name="Konno H."/>
            <person name="Kouda M."/>
            <person name="Koya S."/>
            <person name="Kurihara C."/>
            <person name="Matsuyama T."/>
            <person name="Miyazaki A."/>
            <person name="Murata M."/>
            <person name="Nakamura M."/>
            <person name="Nishi K."/>
            <person name="Nomura K."/>
            <person name="Numazaki R."/>
            <person name="Ohno M."/>
            <person name="Ohsato N."/>
            <person name="Okazaki Y."/>
            <person name="Saito R."/>
            <person name="Saitoh H."/>
            <person name="Sakai C."/>
            <person name="Sakai K."/>
            <person name="Sakazume N."/>
            <person name="Sano H."/>
            <person name="Sasaki D."/>
            <person name="Shibata K."/>
            <person name="Shinagawa A."/>
            <person name="Shiraki T."/>
            <person name="Sogabe Y."/>
            <person name="Tagami M."/>
            <person name="Tagawa A."/>
            <person name="Takahashi F."/>
            <person name="Takaku-Akahira S."/>
            <person name="Takeda Y."/>
            <person name="Tanaka T."/>
            <person name="Tomaru A."/>
            <person name="Toya T."/>
            <person name="Yasunishi A."/>
            <person name="Muramatsu M."/>
            <person name="Hayashizaki Y."/>
        </authorList>
    </citation>
    <scope>NUCLEOTIDE SEQUENCE</scope>
    <source>
        <strain evidence="2">C57BL/6J</strain>
        <tissue evidence="2">Thymus</tissue>
    </source>
</reference>
<dbReference type="AlphaFoldDB" id="Q3V3J4"/>
<evidence type="ECO:0000313" key="3">
    <source>
        <dbReference type="MGI" id="MGI:3041185"/>
    </source>
</evidence>
<reference evidence="2" key="1">
    <citation type="journal article" date="1999" name="Methods Enzymol.">
        <title>High-efficiency full-length cDNA cloning.</title>
        <authorList>
            <person name="Carninci P."/>
            <person name="Hayashizaki Y."/>
        </authorList>
    </citation>
    <scope>NUCLEOTIDE SEQUENCE</scope>
    <source>
        <strain evidence="2">C57BL/6J</strain>
        <tissue evidence="2">Thymus</tissue>
    </source>
</reference>
<feature type="region of interest" description="Disordered" evidence="1">
    <location>
        <begin position="63"/>
        <end position="104"/>
    </location>
</feature>